<evidence type="ECO:0000313" key="2">
    <source>
        <dbReference type="Proteomes" id="UP001139981"/>
    </source>
</evidence>
<dbReference type="Proteomes" id="UP001139981">
    <property type="component" value="Unassembled WGS sequence"/>
</dbReference>
<dbReference type="EMBL" id="JANBVB010003316">
    <property type="protein sequence ID" value="KAJ2879418.1"/>
    <property type="molecule type" value="Genomic_DNA"/>
</dbReference>
<keyword evidence="2" id="KW-1185">Reference proteome</keyword>
<organism evidence="1 2">
    <name type="scientific">Coemansia aciculifera</name>
    <dbReference type="NCBI Taxonomy" id="417176"/>
    <lineage>
        <taxon>Eukaryota</taxon>
        <taxon>Fungi</taxon>
        <taxon>Fungi incertae sedis</taxon>
        <taxon>Zoopagomycota</taxon>
        <taxon>Kickxellomycotina</taxon>
        <taxon>Kickxellomycetes</taxon>
        <taxon>Kickxellales</taxon>
        <taxon>Kickxellaceae</taxon>
        <taxon>Coemansia</taxon>
    </lineage>
</organism>
<sequence length="202" mass="23045">MKFVGVQKIKQQESNRLRGNRSAAAGMNFDLGVEQWDVEVAVQTVDMRRGQLTGIMKAINVPNMPTTVVTCWEGEVVDFANFLPLTGKWRASADNDSQHWRLFDPLLASSTNPSADAFLCQWPSALRGKRMPRLLEDYIFMRWKEKSFVNLSPHEVELTIEGFYYICMNRRTGIIEGVYFDLTSQPYQLLTLRPEGSCGRSV</sequence>
<accession>A0ACC1LSS8</accession>
<name>A0ACC1LSS8_9FUNG</name>
<feature type="non-terminal residue" evidence="1">
    <location>
        <position position="202"/>
    </location>
</feature>
<proteinExistence type="predicted"/>
<comment type="caution">
    <text evidence="1">The sequence shown here is derived from an EMBL/GenBank/DDBJ whole genome shotgun (WGS) entry which is preliminary data.</text>
</comment>
<gene>
    <name evidence="1" type="ORF">IWW38_006121</name>
</gene>
<protein>
    <submittedName>
        <fullName evidence="1">Uncharacterized protein</fullName>
    </submittedName>
</protein>
<evidence type="ECO:0000313" key="1">
    <source>
        <dbReference type="EMBL" id="KAJ2879418.1"/>
    </source>
</evidence>
<reference evidence="1" key="1">
    <citation type="submission" date="2022-07" db="EMBL/GenBank/DDBJ databases">
        <title>Phylogenomic reconstructions and comparative analyses of Kickxellomycotina fungi.</title>
        <authorList>
            <person name="Reynolds N.K."/>
            <person name="Stajich J.E."/>
            <person name="Barry K."/>
            <person name="Grigoriev I.V."/>
            <person name="Crous P."/>
            <person name="Smith M.E."/>
        </authorList>
    </citation>
    <scope>NUCLEOTIDE SEQUENCE</scope>
    <source>
        <strain evidence="1">CBS 190363</strain>
    </source>
</reference>